<protein>
    <recommendedName>
        <fullName evidence="1">SET domain-containing protein</fullName>
    </recommendedName>
</protein>
<feature type="domain" description="SET" evidence="1">
    <location>
        <begin position="124"/>
        <end position="258"/>
    </location>
</feature>
<proteinExistence type="predicted"/>
<dbReference type="PANTHER" id="PTHR13271">
    <property type="entry name" value="UNCHARACTERIZED PUTATIVE METHYLTRANSFERASE"/>
    <property type="match status" value="1"/>
</dbReference>
<dbReference type="InterPro" id="IPR001214">
    <property type="entry name" value="SET_dom"/>
</dbReference>
<dbReference type="OrthoDB" id="498852at2759"/>
<dbReference type="InterPro" id="IPR050600">
    <property type="entry name" value="SETD3_SETD6_MTase"/>
</dbReference>
<dbReference type="EMBL" id="FO082265">
    <property type="protein sequence ID" value="CCO19551.1"/>
    <property type="molecule type" value="Genomic_DNA"/>
</dbReference>
<dbReference type="PANTHER" id="PTHR13271:SF34">
    <property type="entry name" value="N-LYSINE METHYLTRANSFERASE SETD6"/>
    <property type="match status" value="1"/>
</dbReference>
<gene>
    <name evidence="2" type="ordered locus">Bathy14g01870</name>
</gene>
<dbReference type="eggNOG" id="KOG1337">
    <property type="taxonomic scope" value="Eukaryota"/>
</dbReference>
<dbReference type="GO" id="GO:0016279">
    <property type="term" value="F:protein-lysine N-methyltransferase activity"/>
    <property type="evidence" value="ECO:0007669"/>
    <property type="project" value="TreeGrafter"/>
</dbReference>
<dbReference type="Proteomes" id="UP000198341">
    <property type="component" value="Chromosome 14"/>
</dbReference>
<sequence>MIGEDSSASYLEVIERLSKFLSWSVSNGIQVLDAVRVDARWDGVNKKYTLCIVSTRHLHCFEKLLSIPKTVCLGAKTCSISKELVAVGLGGGLALNFAIAQELALGPDSCWFDYLCILPSKGEQSLPMFWSKQERKKLKGTSLYSHIIMDDQSFADDYEFGFKLLQKYINFKSDRVNFELYKKAVSIAASRAFYIDEYFGECLIPWADLFNHSTHNMHVKVYCSKSSSRNTFDMDENEVLIRSVQSVRKYQELFNTFGLQSNSSLLHKYGFCELSNKNGFVSIYSPFGKLRRDKTSRAWSEVYEIYSDGRIEHNLVISIGYYVSFYRNFAYSNKKEFVSECVSSAKTILNQQLSEFEVAGGEIIEERNIKARSGGGFIGAAAANMLRNEEIGTLNSAIQMVEREGNKLWGKYYRESR</sequence>
<dbReference type="PROSITE" id="PS50280">
    <property type="entry name" value="SET"/>
    <property type="match status" value="1"/>
</dbReference>
<dbReference type="GeneID" id="19011984"/>
<dbReference type="GO" id="GO:0005634">
    <property type="term" value="C:nucleus"/>
    <property type="evidence" value="ECO:0007669"/>
    <property type="project" value="TreeGrafter"/>
</dbReference>
<dbReference type="CDD" id="cd10527">
    <property type="entry name" value="SET_LSMT"/>
    <property type="match status" value="1"/>
</dbReference>
<name>K8ENB6_9CHLO</name>
<evidence type="ECO:0000313" key="3">
    <source>
        <dbReference type="Proteomes" id="UP000198341"/>
    </source>
</evidence>
<dbReference type="AlphaFoldDB" id="K8ENB6"/>
<dbReference type="KEGG" id="bpg:Bathy14g01870"/>
<keyword evidence="3" id="KW-1185">Reference proteome</keyword>
<dbReference type="Gene3D" id="3.90.1410.10">
    <property type="entry name" value="set domain protein methyltransferase, domain 1"/>
    <property type="match status" value="1"/>
</dbReference>
<organism evidence="2 3">
    <name type="scientific">Bathycoccus prasinos</name>
    <dbReference type="NCBI Taxonomy" id="41875"/>
    <lineage>
        <taxon>Eukaryota</taxon>
        <taxon>Viridiplantae</taxon>
        <taxon>Chlorophyta</taxon>
        <taxon>Mamiellophyceae</taxon>
        <taxon>Mamiellales</taxon>
        <taxon>Bathycoccaceae</taxon>
        <taxon>Bathycoccus</taxon>
    </lineage>
</organism>
<dbReference type="SUPFAM" id="SSF82199">
    <property type="entry name" value="SET domain"/>
    <property type="match status" value="1"/>
</dbReference>
<reference evidence="2 3" key="1">
    <citation type="submission" date="2011-10" db="EMBL/GenBank/DDBJ databases">
        <authorList>
            <person name="Genoscope - CEA"/>
        </authorList>
    </citation>
    <scope>NUCLEOTIDE SEQUENCE [LARGE SCALE GENOMIC DNA]</scope>
    <source>
        <strain evidence="2 3">RCC 1105</strain>
    </source>
</reference>
<dbReference type="RefSeq" id="XP_007509094.1">
    <property type="nucleotide sequence ID" value="XM_007509032.1"/>
</dbReference>
<dbReference type="InterPro" id="IPR046341">
    <property type="entry name" value="SET_dom_sf"/>
</dbReference>
<accession>K8ENB6</accession>
<evidence type="ECO:0000259" key="1">
    <source>
        <dbReference type="PROSITE" id="PS50280"/>
    </source>
</evidence>
<evidence type="ECO:0000313" key="2">
    <source>
        <dbReference type="EMBL" id="CCO19551.1"/>
    </source>
</evidence>